<evidence type="ECO:0000256" key="8">
    <source>
        <dbReference type="SAM" id="SignalP"/>
    </source>
</evidence>
<dbReference type="FunFam" id="2.60.40.1120:FF:000003">
    <property type="entry name" value="Outer membrane protein Omp121"/>
    <property type="match status" value="1"/>
</dbReference>
<keyword evidence="11" id="KW-1185">Reference proteome</keyword>
<dbReference type="PROSITE" id="PS52016">
    <property type="entry name" value="TONB_DEPENDENT_REC_3"/>
    <property type="match status" value="1"/>
</dbReference>
<dbReference type="Pfam" id="PF13715">
    <property type="entry name" value="CarbopepD_reg_2"/>
    <property type="match status" value="1"/>
</dbReference>
<evidence type="ECO:0000313" key="11">
    <source>
        <dbReference type="Proteomes" id="UP000553034"/>
    </source>
</evidence>
<name>A0A840EPB8_9FLAO</name>
<dbReference type="InterPro" id="IPR039426">
    <property type="entry name" value="TonB-dep_rcpt-like"/>
</dbReference>
<dbReference type="SUPFAM" id="SSF49464">
    <property type="entry name" value="Carboxypeptidase regulatory domain-like"/>
    <property type="match status" value="1"/>
</dbReference>
<evidence type="ECO:0000259" key="9">
    <source>
        <dbReference type="Pfam" id="PF07715"/>
    </source>
</evidence>
<keyword evidence="4 7" id="KW-0812">Transmembrane</keyword>
<evidence type="ECO:0000256" key="3">
    <source>
        <dbReference type="ARBA" id="ARBA00022452"/>
    </source>
</evidence>
<evidence type="ECO:0000256" key="2">
    <source>
        <dbReference type="ARBA" id="ARBA00022448"/>
    </source>
</evidence>
<dbReference type="SUPFAM" id="SSF56935">
    <property type="entry name" value="Porins"/>
    <property type="match status" value="1"/>
</dbReference>
<organism evidence="10 11">
    <name type="scientific">Mesonia hippocampi</name>
    <dbReference type="NCBI Taxonomy" id="1628250"/>
    <lineage>
        <taxon>Bacteria</taxon>
        <taxon>Pseudomonadati</taxon>
        <taxon>Bacteroidota</taxon>
        <taxon>Flavobacteriia</taxon>
        <taxon>Flavobacteriales</taxon>
        <taxon>Flavobacteriaceae</taxon>
        <taxon>Mesonia</taxon>
    </lineage>
</organism>
<reference evidence="10 11" key="1">
    <citation type="submission" date="2020-08" db="EMBL/GenBank/DDBJ databases">
        <title>Genomic Encyclopedia of Type Strains, Phase IV (KMG-IV): sequencing the most valuable type-strain genomes for metagenomic binning, comparative biology and taxonomic classification.</title>
        <authorList>
            <person name="Goeker M."/>
        </authorList>
    </citation>
    <scope>NUCLEOTIDE SEQUENCE [LARGE SCALE GENOMIC DNA]</scope>
    <source>
        <strain evidence="10 11">DSM 29568</strain>
    </source>
</reference>
<feature type="signal peptide" evidence="8">
    <location>
        <begin position="1"/>
        <end position="22"/>
    </location>
</feature>
<evidence type="ECO:0000256" key="6">
    <source>
        <dbReference type="ARBA" id="ARBA00023237"/>
    </source>
</evidence>
<dbReference type="EMBL" id="JACIFO010000004">
    <property type="protein sequence ID" value="MBB4118911.1"/>
    <property type="molecule type" value="Genomic_DNA"/>
</dbReference>
<dbReference type="AlphaFoldDB" id="A0A840EPB8"/>
<dbReference type="Gene3D" id="2.60.40.1120">
    <property type="entry name" value="Carboxypeptidase-like, regulatory domain"/>
    <property type="match status" value="1"/>
</dbReference>
<dbReference type="GO" id="GO:0009279">
    <property type="term" value="C:cell outer membrane"/>
    <property type="evidence" value="ECO:0007669"/>
    <property type="project" value="UniProtKB-SubCell"/>
</dbReference>
<keyword evidence="3 7" id="KW-1134">Transmembrane beta strand</keyword>
<dbReference type="NCBIfam" id="TIGR04057">
    <property type="entry name" value="SusC_RagA_signa"/>
    <property type="match status" value="1"/>
</dbReference>
<dbReference type="RefSeq" id="WP_183477270.1">
    <property type="nucleotide sequence ID" value="NZ_JACIFO010000004.1"/>
</dbReference>
<keyword evidence="2 7" id="KW-0813">Transport</keyword>
<evidence type="ECO:0000256" key="4">
    <source>
        <dbReference type="ARBA" id="ARBA00022692"/>
    </source>
</evidence>
<dbReference type="Proteomes" id="UP000553034">
    <property type="component" value="Unassembled WGS sequence"/>
</dbReference>
<dbReference type="NCBIfam" id="TIGR04056">
    <property type="entry name" value="OMP_RagA_SusC"/>
    <property type="match status" value="1"/>
</dbReference>
<evidence type="ECO:0000256" key="1">
    <source>
        <dbReference type="ARBA" id="ARBA00004571"/>
    </source>
</evidence>
<accession>A0A840EPB8</accession>
<feature type="domain" description="TonB-dependent receptor plug" evidence="9">
    <location>
        <begin position="116"/>
        <end position="221"/>
    </location>
</feature>
<dbReference type="InterPro" id="IPR012910">
    <property type="entry name" value="Plug_dom"/>
</dbReference>
<proteinExistence type="inferred from homology"/>
<keyword evidence="8" id="KW-0732">Signal</keyword>
<feature type="chain" id="PRO_5032302430" evidence="8">
    <location>
        <begin position="23"/>
        <end position="1059"/>
    </location>
</feature>
<dbReference type="InterPro" id="IPR036942">
    <property type="entry name" value="Beta-barrel_TonB_sf"/>
</dbReference>
<dbReference type="InterPro" id="IPR008969">
    <property type="entry name" value="CarboxyPept-like_regulatory"/>
</dbReference>
<dbReference type="InterPro" id="IPR037066">
    <property type="entry name" value="Plug_dom_sf"/>
</dbReference>
<comment type="similarity">
    <text evidence="7">Belongs to the TonB-dependent receptor family.</text>
</comment>
<dbReference type="Pfam" id="PF07715">
    <property type="entry name" value="Plug"/>
    <property type="match status" value="1"/>
</dbReference>
<evidence type="ECO:0000256" key="7">
    <source>
        <dbReference type="PROSITE-ProRule" id="PRU01360"/>
    </source>
</evidence>
<evidence type="ECO:0000256" key="5">
    <source>
        <dbReference type="ARBA" id="ARBA00023136"/>
    </source>
</evidence>
<protein>
    <submittedName>
        <fullName evidence="10">TonB-linked SusC/RagA family outer membrane protein</fullName>
    </submittedName>
</protein>
<comment type="caution">
    <text evidence="10">The sequence shown here is derived from an EMBL/GenBank/DDBJ whole genome shotgun (WGS) entry which is preliminary data.</text>
</comment>
<evidence type="ECO:0000313" key="10">
    <source>
        <dbReference type="EMBL" id="MBB4118911.1"/>
    </source>
</evidence>
<dbReference type="InterPro" id="IPR023997">
    <property type="entry name" value="TonB-dep_OMP_SusC/RagA_CS"/>
</dbReference>
<comment type="subcellular location">
    <subcellularLocation>
        <location evidence="1 7">Cell outer membrane</location>
        <topology evidence="1 7">Multi-pass membrane protein</topology>
    </subcellularLocation>
</comment>
<dbReference type="InterPro" id="IPR023996">
    <property type="entry name" value="TonB-dep_OMP_SusC/RagA"/>
</dbReference>
<dbReference type="Gene3D" id="2.40.170.20">
    <property type="entry name" value="TonB-dependent receptor, beta-barrel domain"/>
    <property type="match status" value="1"/>
</dbReference>
<keyword evidence="5 7" id="KW-0472">Membrane</keyword>
<dbReference type="Gene3D" id="2.170.130.10">
    <property type="entry name" value="TonB-dependent receptor, plug domain"/>
    <property type="match status" value="1"/>
</dbReference>
<sequence>MRTKFSGILTLLLAFVVQIGFAQQKTISGTVTDDSGLPLPGVNVLIKNTSSGTQTDFDGNYSISANQGDVLEFSYVGFTSQEIKVGASNNISVSLKAGEALKEVIVVAYGAQEERALVGSVVSLDNEVLEKQQLTSVTSAIQGNVPGVNLITSGGQPGTNPTIRIRGVGSINASADPLIIVDGSPFNGNINAISPDQVESMNVLKDAASTALYGSRGANGVIVITTKKGSFDAPTTLTLSAVTGFSDPAVKLHNVLGAEDYMKYYWEAKRNAIMDNGADMATAGQNASNLIISELGYNPYNVATPIDANGNLVPGAKLLWDTNWENELLRKAALRKEYGMTLSGGSEKSRYFLSANYLDQEGSVKESGFERITTRLNLESKVTDWLEIGLNSSMSLSEQKFPTQSGNAYQSSIQWIYNVASIYPLYERDANGGIVRDNLGNPVYDYGSSRPVFSNENAVGSLYNYSTKYKRSNFNINGFAKVNITDYLSFKTNLSYENYLYDHFDYANSEVGYASNVNGRITQDRNITTTTNFINSLNFKKTFGDHTIGADAIFEAYEKEYDRFGAQGEGFLPDYRFLVGRTSPTDAIGYVNKERLVGYLGRLTYSYKDKYYVEGSYRRDGSTKFAKESRWGDFFSVGGGWIISEENFLKNNSTINFLKLRASYGELGNNNILDSNLNELYFPYLQAYEVGYPNGSNIGVYLGGAANPRLSWEKTALTSAALEFGLFDNRIDGTIEYYNKKSIDLIYNQPTAPSTGYEEITTNVGSLRNYGWEFSVNTLNIDSENFKWRTGLNFSLDNNEITELTQQSFINGTKRWEEGKSLYDFYMQEWAGVNPDNGNAQWNQYYHDANNNGQVDVGEGIFDLEEWKYNNPTLANQVSQTTTENYEDATKKYVDGSSLPDIIGGFSTSFEYKNFDLSALFNFSFGAKVYDNSYASLMSGLQRAGFQGSTDLENRWQQPGDITNVPRLLAAQNQSNSRSTRFLYDNDYIRLKALTLGYNLPIDAIEDIGLSKVRVYLRGDNLWTYQTHDGIDPEQSISGVTDSRSSILRTISFGINIQL</sequence>
<gene>
    <name evidence="10" type="ORF">GGR32_001202</name>
</gene>
<keyword evidence="6 7" id="KW-0998">Cell outer membrane</keyword>